<feature type="region of interest" description="Disordered" evidence="2">
    <location>
        <begin position="254"/>
        <end position="278"/>
    </location>
</feature>
<evidence type="ECO:0000256" key="2">
    <source>
        <dbReference type="SAM" id="MobiDB-lite"/>
    </source>
</evidence>
<proteinExistence type="predicted"/>
<evidence type="ECO:0000313" key="4">
    <source>
        <dbReference type="RefSeq" id="XP_064071770.1"/>
    </source>
</evidence>
<organism evidence="3 4">
    <name type="scientific">Vanessa tameamea</name>
    <name type="common">Kamehameha butterfly</name>
    <dbReference type="NCBI Taxonomy" id="334116"/>
    <lineage>
        <taxon>Eukaryota</taxon>
        <taxon>Metazoa</taxon>
        <taxon>Ecdysozoa</taxon>
        <taxon>Arthropoda</taxon>
        <taxon>Hexapoda</taxon>
        <taxon>Insecta</taxon>
        <taxon>Pterygota</taxon>
        <taxon>Neoptera</taxon>
        <taxon>Endopterygota</taxon>
        <taxon>Lepidoptera</taxon>
        <taxon>Glossata</taxon>
        <taxon>Ditrysia</taxon>
        <taxon>Papilionoidea</taxon>
        <taxon>Nymphalidae</taxon>
        <taxon>Nymphalinae</taxon>
        <taxon>Vanessa</taxon>
    </lineage>
</organism>
<feature type="coiled-coil region" evidence="1">
    <location>
        <begin position="149"/>
        <end position="230"/>
    </location>
</feature>
<protein>
    <submittedName>
        <fullName evidence="4">Centrosomal protein of 290 kDa-like</fullName>
    </submittedName>
</protein>
<evidence type="ECO:0000313" key="3">
    <source>
        <dbReference type="Proteomes" id="UP001652626"/>
    </source>
</evidence>
<sequence>MADINILGEDLQNMITGLSKCKIDFVNVKEECKSLREVNVKLELELKETRELEKSHRYHLQASREMMGNLQETVTQLVYLKRDVKKLKDEIVSKEMTLTSMQKDKDNLQQEHDDIIIDLRKSHEKHIEELVSINDKKLQQVQYDSDTQIAQYTCVIEELREKLKEVEEDHRDKMNLVVLDYEEKLQRSVAEVAQLQEQLSLQTARTDANIDAYRRKLEELEEKLKQSQFKEYLAQSYPSQSQYENKVERPYSVNANPFNSYSTDYNSITDSPKPSQSRHQIYTKSKAPALQVMYSDTKTSNSTKNDKKGHFNITKKRKLYSEKDFLNQ</sequence>
<feature type="region of interest" description="Disordered" evidence="2">
    <location>
        <begin position="295"/>
        <end position="314"/>
    </location>
</feature>
<gene>
    <name evidence="4" type="primary">LOC113399807</name>
</gene>
<dbReference type="RefSeq" id="XP_064071770.1">
    <property type="nucleotide sequence ID" value="XM_064215700.1"/>
</dbReference>
<evidence type="ECO:0000256" key="1">
    <source>
        <dbReference type="SAM" id="Coils"/>
    </source>
</evidence>
<accession>A0ABM4AKE1</accession>
<dbReference type="GeneID" id="113399807"/>
<keyword evidence="3" id="KW-1185">Reference proteome</keyword>
<dbReference type="Proteomes" id="UP001652626">
    <property type="component" value="Chromosome 8"/>
</dbReference>
<feature type="coiled-coil region" evidence="1">
    <location>
        <begin position="25"/>
        <end position="118"/>
    </location>
</feature>
<name>A0ABM4AKE1_VANTA</name>
<keyword evidence="1" id="KW-0175">Coiled coil</keyword>
<reference evidence="4" key="1">
    <citation type="submission" date="2025-08" db="UniProtKB">
        <authorList>
            <consortium name="RefSeq"/>
        </authorList>
    </citation>
    <scope>IDENTIFICATION</scope>
    <source>
        <tissue evidence="4">Whole body</tissue>
    </source>
</reference>